<keyword evidence="4 5" id="KW-0472">Membrane</keyword>
<dbReference type="GO" id="GO:0030317">
    <property type="term" value="P:flagellated sperm motility"/>
    <property type="evidence" value="ECO:0007669"/>
    <property type="project" value="InterPro"/>
</dbReference>
<keyword evidence="7" id="KW-0406">Ion transport</keyword>
<keyword evidence="7" id="KW-0407">Ion channel</keyword>
<feature type="transmembrane region" description="Helical" evidence="5">
    <location>
        <begin position="23"/>
        <end position="40"/>
    </location>
</feature>
<keyword evidence="2 5" id="KW-0812">Transmembrane</keyword>
<dbReference type="InterPro" id="IPR005821">
    <property type="entry name" value="Ion_trans_dom"/>
</dbReference>
<dbReference type="GO" id="GO:0005227">
    <property type="term" value="F:calcium-activated cation channel activity"/>
    <property type="evidence" value="ECO:0007669"/>
    <property type="project" value="InterPro"/>
</dbReference>
<feature type="domain" description="Ion transport" evidence="6">
    <location>
        <begin position="24"/>
        <end position="234"/>
    </location>
</feature>
<dbReference type="GO" id="GO:0007283">
    <property type="term" value="P:spermatogenesis"/>
    <property type="evidence" value="ECO:0007669"/>
    <property type="project" value="TreeGrafter"/>
</dbReference>
<dbReference type="AlphaFoldDB" id="A0A3B1AR61"/>
<comment type="subcellular location">
    <subcellularLocation>
        <location evidence="1">Membrane</location>
        <topology evidence="1">Multi-pass membrane protein</topology>
    </subcellularLocation>
</comment>
<dbReference type="EMBL" id="UOFX01000036">
    <property type="protein sequence ID" value="VAX08466.1"/>
    <property type="molecule type" value="Genomic_DNA"/>
</dbReference>
<name>A0A3B1AR61_9ZZZZ</name>
<evidence type="ECO:0000256" key="3">
    <source>
        <dbReference type="ARBA" id="ARBA00022989"/>
    </source>
</evidence>
<protein>
    <submittedName>
        <fullName evidence="7">Voltage-gated sodium channel subunit</fullName>
    </submittedName>
</protein>
<dbReference type="GO" id="GO:0060296">
    <property type="term" value="P:regulation of cilium beat frequency involved in ciliary motility"/>
    <property type="evidence" value="ECO:0007669"/>
    <property type="project" value="TreeGrafter"/>
</dbReference>
<keyword evidence="7" id="KW-0813">Transport</keyword>
<dbReference type="GO" id="GO:0005245">
    <property type="term" value="F:voltage-gated calcium channel activity"/>
    <property type="evidence" value="ECO:0007669"/>
    <property type="project" value="TreeGrafter"/>
</dbReference>
<feature type="transmembrane region" description="Helical" evidence="5">
    <location>
        <begin position="87"/>
        <end position="107"/>
    </location>
</feature>
<proteinExistence type="predicted"/>
<evidence type="ECO:0000256" key="1">
    <source>
        <dbReference type="ARBA" id="ARBA00004141"/>
    </source>
</evidence>
<dbReference type="InterPro" id="IPR028746">
    <property type="entry name" value="CatSper1"/>
</dbReference>
<evidence type="ECO:0000256" key="4">
    <source>
        <dbReference type="ARBA" id="ARBA00023136"/>
    </source>
</evidence>
<evidence type="ECO:0000259" key="6">
    <source>
        <dbReference type="Pfam" id="PF00520"/>
    </source>
</evidence>
<keyword evidence="3 5" id="KW-1133">Transmembrane helix</keyword>
<feature type="transmembrane region" description="Helical" evidence="5">
    <location>
        <begin position="128"/>
        <end position="152"/>
    </location>
</feature>
<feature type="transmembrane region" description="Helical" evidence="5">
    <location>
        <begin position="52"/>
        <end position="75"/>
    </location>
</feature>
<sequence>MSHQVEPRSWSEKLGIFIESTPVQRVIITLIIINAIILGLETSQSLMQQWGGLLRAIDTIILMIFVVEIVLRIIAHRLSFFRDPWSLFDFTVVAIALVPASGPLAVLRALRVLRVLRLLTMVPSMRRVIGGMVAAIPGLGSVMAIMMVIFYVSAVIATNLFGEQFPDWFGSLAATGYTLFQVMTLESWSMGIVRPVMEVYPDAWIFFITFILIATFTMLNLFIAVIVNAVQMEQHGEFEINQQVVTTRLDEDTLILRNEISSLRSEIQEIKAMLQR</sequence>
<accession>A0A3B1AR61</accession>
<organism evidence="7">
    <name type="scientific">hydrothermal vent metagenome</name>
    <dbReference type="NCBI Taxonomy" id="652676"/>
    <lineage>
        <taxon>unclassified sequences</taxon>
        <taxon>metagenomes</taxon>
        <taxon>ecological metagenomes</taxon>
    </lineage>
</organism>
<gene>
    <name evidence="7" type="ORF">MNBD_GAMMA26-2130</name>
</gene>
<evidence type="ECO:0000313" key="7">
    <source>
        <dbReference type="EMBL" id="VAX08466.1"/>
    </source>
</evidence>
<dbReference type="PANTHER" id="PTHR47193:SF1">
    <property type="entry name" value="CATION CHANNEL SPERM-ASSOCIATED PROTEIN 1"/>
    <property type="match status" value="1"/>
</dbReference>
<evidence type="ECO:0000256" key="2">
    <source>
        <dbReference type="ARBA" id="ARBA00022692"/>
    </source>
</evidence>
<dbReference type="Gene3D" id="1.20.120.350">
    <property type="entry name" value="Voltage-gated potassium channels. Chain C"/>
    <property type="match status" value="1"/>
</dbReference>
<reference evidence="7" key="1">
    <citation type="submission" date="2018-06" db="EMBL/GenBank/DDBJ databases">
        <authorList>
            <person name="Zhirakovskaya E."/>
        </authorList>
    </citation>
    <scope>NUCLEOTIDE SEQUENCE</scope>
</reference>
<dbReference type="GO" id="GO:0036128">
    <property type="term" value="C:CatSper complex"/>
    <property type="evidence" value="ECO:0007669"/>
    <property type="project" value="InterPro"/>
</dbReference>
<dbReference type="InterPro" id="IPR027359">
    <property type="entry name" value="Volt_channel_dom_sf"/>
</dbReference>
<dbReference type="Gene3D" id="1.10.287.70">
    <property type="match status" value="1"/>
</dbReference>
<dbReference type="PANTHER" id="PTHR47193">
    <property type="entry name" value="CATION CHANNEL SPERM-ASSOCIATED PROTEIN 1"/>
    <property type="match status" value="1"/>
</dbReference>
<evidence type="ECO:0000256" key="5">
    <source>
        <dbReference type="SAM" id="Phobius"/>
    </source>
</evidence>
<feature type="transmembrane region" description="Helical" evidence="5">
    <location>
        <begin position="203"/>
        <end position="227"/>
    </location>
</feature>
<dbReference type="SUPFAM" id="SSF81324">
    <property type="entry name" value="Voltage-gated potassium channels"/>
    <property type="match status" value="1"/>
</dbReference>
<dbReference type="Pfam" id="PF00520">
    <property type="entry name" value="Ion_trans"/>
    <property type="match status" value="1"/>
</dbReference>